<evidence type="ECO:0000313" key="7">
    <source>
        <dbReference type="Proteomes" id="UP001059836"/>
    </source>
</evidence>
<dbReference type="PROSITE" id="PS51257">
    <property type="entry name" value="PROKAR_LIPOPROTEIN"/>
    <property type="match status" value="1"/>
</dbReference>
<evidence type="ECO:0000256" key="2">
    <source>
        <dbReference type="ARBA" id="ARBA00022729"/>
    </source>
</evidence>
<dbReference type="PANTHER" id="PTHR30483:SF6">
    <property type="entry name" value="PERIPLASMIC BINDING PROTEIN OF ABC TRANSPORTER FOR NATURAL AMINO ACIDS"/>
    <property type="match status" value="1"/>
</dbReference>
<feature type="domain" description="Leucine-binding protein" evidence="5">
    <location>
        <begin position="56"/>
        <end position="386"/>
    </location>
</feature>
<sequence>MKVGGRGGHRRALAVAGSLVLLAGLGATACSNDSDSSNKSIGSTTALPDKPATGTPVTIGFVSTEGGAAVSMPEMREGAEAAVQYVNKNGGGLAGHPINLVVCKQQEEPTSATKCANQFVEQKVSAVLSPGTSMGAVILPIVSGAGIPFVTLNGVSQAELTSPGSSSLSAGLPGTMTAMATAAKDQNMKSFTIFASDGGGISAIVRATGEPVFSGMGVKLNVVPIPLGVPDASPLVNSGLSSKPDGMSVMADAATCASVYKSALTIDPSVKKVFIPACLDPSVTDVIGLDTIEGSTGITATDYLSDQPSSVLYRSVLTTYAPDTNVTGAASSGYQVVMALVGATSGITGDVTPAAIKNSLKTTTNVEMPAGGGITFSCNGTAVPQMPAICSDQMLIGTLNDQAVPVDLKIAG</sequence>
<dbReference type="InterPro" id="IPR028082">
    <property type="entry name" value="Peripla_BP_I"/>
</dbReference>
<feature type="region of interest" description="Disordered" evidence="3">
    <location>
        <begin position="31"/>
        <end position="54"/>
    </location>
</feature>
<evidence type="ECO:0000256" key="1">
    <source>
        <dbReference type="ARBA" id="ARBA00010062"/>
    </source>
</evidence>
<proteinExistence type="inferred from homology"/>
<dbReference type="PANTHER" id="PTHR30483">
    <property type="entry name" value="LEUCINE-SPECIFIC-BINDING PROTEIN"/>
    <property type="match status" value="1"/>
</dbReference>
<feature type="signal peptide" evidence="4">
    <location>
        <begin position="1"/>
        <end position="29"/>
    </location>
</feature>
<name>A0ABX6IPS2_9ACTN</name>
<dbReference type="CDD" id="cd06341">
    <property type="entry name" value="PBP1_ABC_ligand_binding-like"/>
    <property type="match status" value="1"/>
</dbReference>
<feature type="chain" id="PRO_5045147511" evidence="4">
    <location>
        <begin position="30"/>
        <end position="412"/>
    </location>
</feature>
<accession>A0ABX6IPS2</accession>
<dbReference type="InterPro" id="IPR051010">
    <property type="entry name" value="BCAA_transport"/>
</dbReference>
<evidence type="ECO:0000259" key="5">
    <source>
        <dbReference type="Pfam" id="PF13458"/>
    </source>
</evidence>
<dbReference type="Gene3D" id="3.40.50.2300">
    <property type="match status" value="2"/>
</dbReference>
<comment type="similarity">
    <text evidence="1">Belongs to the leucine-binding protein family.</text>
</comment>
<evidence type="ECO:0000256" key="4">
    <source>
        <dbReference type="SAM" id="SignalP"/>
    </source>
</evidence>
<evidence type="ECO:0000313" key="6">
    <source>
        <dbReference type="EMBL" id="QHN37091.1"/>
    </source>
</evidence>
<evidence type="ECO:0000256" key="3">
    <source>
        <dbReference type="SAM" id="MobiDB-lite"/>
    </source>
</evidence>
<dbReference type="RefSeq" id="WP_213245381.1">
    <property type="nucleotide sequence ID" value="NZ_CP045806.1"/>
</dbReference>
<gene>
    <name evidence="6" type="ORF">GII31_21505</name>
</gene>
<feature type="compositionally biased region" description="Polar residues" evidence="3">
    <location>
        <begin position="31"/>
        <end position="46"/>
    </location>
</feature>
<organism evidence="6 7">
    <name type="scientific">Gordonia pseudamarae</name>
    <dbReference type="NCBI Taxonomy" id="2831662"/>
    <lineage>
        <taxon>Bacteria</taxon>
        <taxon>Bacillati</taxon>
        <taxon>Actinomycetota</taxon>
        <taxon>Actinomycetes</taxon>
        <taxon>Mycobacteriales</taxon>
        <taxon>Gordoniaceae</taxon>
        <taxon>Gordonia</taxon>
    </lineage>
</organism>
<dbReference type="SUPFAM" id="SSF53822">
    <property type="entry name" value="Periplasmic binding protein-like I"/>
    <property type="match status" value="1"/>
</dbReference>
<dbReference type="Pfam" id="PF13458">
    <property type="entry name" value="Peripla_BP_6"/>
    <property type="match status" value="1"/>
</dbReference>
<keyword evidence="7" id="KW-1185">Reference proteome</keyword>
<dbReference type="EMBL" id="CP045809">
    <property type="protein sequence ID" value="QHN37091.1"/>
    <property type="molecule type" value="Genomic_DNA"/>
</dbReference>
<dbReference type="Proteomes" id="UP001059836">
    <property type="component" value="Chromosome"/>
</dbReference>
<protein>
    <submittedName>
        <fullName evidence="6">ABC transporter substrate-binding protein</fullName>
    </submittedName>
</protein>
<keyword evidence="2 4" id="KW-0732">Signal</keyword>
<dbReference type="InterPro" id="IPR028081">
    <property type="entry name" value="Leu-bd"/>
</dbReference>
<reference evidence="6" key="1">
    <citation type="journal article" date="2021" name="Nat. Microbiol.">
        <title>Cocultivation of an ultrasmall environmental parasitic bacterium with lytic ability against bacteria associated with wastewater foams.</title>
        <authorList>
            <person name="Batinovic S."/>
            <person name="Rose J.J.A."/>
            <person name="Ratcliffe J."/>
            <person name="Seviour R.J."/>
            <person name="Petrovski S."/>
        </authorList>
    </citation>
    <scope>NUCLEOTIDE SEQUENCE</scope>
    <source>
        <strain evidence="6">CON9</strain>
    </source>
</reference>